<evidence type="ECO:0000313" key="1">
    <source>
        <dbReference type="EMBL" id="AAM80044.1"/>
    </source>
</evidence>
<protein>
    <submittedName>
        <fullName evidence="1">Putative transcriptional activator-phage-associated</fullName>
    </submittedName>
</protein>
<dbReference type="InterPro" id="IPR006523">
    <property type="entry name" value="RinA"/>
</dbReference>
<dbReference type="RefSeq" id="WP_011054881.1">
    <property type="nucleotide sequence ID" value="NC_004070.1"/>
</dbReference>
<dbReference type="Proteomes" id="UP000000564">
    <property type="component" value="Chromosome"/>
</dbReference>
<gene>
    <name evidence="1" type="ordered locus">SpyM3_1437</name>
</gene>
<accession>A0A0H2UVZ6</accession>
<dbReference type="KEGG" id="spg:SpyM3_1437"/>
<reference evidence="1 2" key="1">
    <citation type="journal article" date="2002" name="Proc. Natl. Acad. Sci. U.S.A.">
        <title>Genome sequence of a serotype M3 strain of group A Streptococcus: phage-encoded toxins, the high-virulence phenotype, and clone emergence.</title>
        <authorList>
            <person name="Beres S.B."/>
            <person name="Sylva G.L."/>
            <person name="Barbian K.D."/>
            <person name="Lei B."/>
            <person name="Hoff J.S."/>
            <person name="Mammarella N.D."/>
            <person name="Liu M.Y."/>
            <person name="Smoot J.C."/>
            <person name="Porcella S.F."/>
            <person name="Parkins L.D."/>
            <person name="Campbell D.S."/>
            <person name="Smith T.M."/>
            <person name="McCormick J.K."/>
            <person name="Leung D.Y."/>
            <person name="Schlievert P.M."/>
            <person name="Musser J.M."/>
        </authorList>
    </citation>
    <scope>NUCLEOTIDE SEQUENCE [LARGE SCALE GENOMIC DNA]</scope>
    <source>
        <strain evidence="2">ATCC BAA-595 / MGAS315</strain>
    </source>
</reference>
<dbReference type="AlphaFoldDB" id="A0A0H2UVZ6"/>
<dbReference type="InterPro" id="IPR013324">
    <property type="entry name" value="RNA_pol_sigma_r3/r4-like"/>
</dbReference>
<proteinExistence type="predicted"/>
<dbReference type="EMBL" id="AE014074">
    <property type="protein sequence ID" value="AAM80044.1"/>
    <property type="molecule type" value="Genomic_DNA"/>
</dbReference>
<evidence type="ECO:0000313" key="2">
    <source>
        <dbReference type="Proteomes" id="UP000000564"/>
    </source>
</evidence>
<organism evidence="1 2">
    <name type="scientific">Streptococcus pyogenes serotype M3 (strain ATCC BAA-595 / MGAS315)</name>
    <dbReference type="NCBI Taxonomy" id="198466"/>
    <lineage>
        <taxon>Bacteria</taxon>
        <taxon>Bacillati</taxon>
        <taxon>Bacillota</taxon>
        <taxon>Bacilli</taxon>
        <taxon>Lactobacillales</taxon>
        <taxon>Streptococcaceae</taxon>
        <taxon>Streptococcus</taxon>
    </lineage>
</organism>
<dbReference type="HOGENOM" id="CLU_129884_2_0_9"/>
<sequence>MSRLSNAQLKAFDEWLFDYRFIDNKIALRKLELQTDMNTAVDKNIGGGRANFVSKVTEDVVARWDSDRELKGLSNFKEAVIATLNLLDEELTDIFNLRWGVGSSNTWEEIAYTRHLSRKSIYRKRERILEIFSKKIGM</sequence>
<name>A0A0H2UVZ6_STRP3</name>
<dbReference type="NCBIfam" id="TIGR01636">
    <property type="entry name" value="phage_rinA"/>
    <property type="match status" value="1"/>
</dbReference>
<dbReference type="SUPFAM" id="SSF88659">
    <property type="entry name" value="Sigma3 and sigma4 domains of RNA polymerase sigma factors"/>
    <property type="match status" value="1"/>
</dbReference>